<dbReference type="OrthoDB" id="190265at2759"/>
<organism evidence="2 3">
    <name type="scientific">Entamoeba invadens IP1</name>
    <dbReference type="NCBI Taxonomy" id="370355"/>
    <lineage>
        <taxon>Eukaryota</taxon>
        <taxon>Amoebozoa</taxon>
        <taxon>Evosea</taxon>
        <taxon>Archamoebae</taxon>
        <taxon>Mastigamoebida</taxon>
        <taxon>Entamoebidae</taxon>
        <taxon>Entamoeba</taxon>
    </lineage>
</organism>
<proteinExistence type="predicted"/>
<dbReference type="EMBL" id="KB206364">
    <property type="protein sequence ID" value="ELP92530.1"/>
    <property type="molecule type" value="Genomic_DNA"/>
</dbReference>
<evidence type="ECO:0000313" key="2">
    <source>
        <dbReference type="EMBL" id="ELP92530.1"/>
    </source>
</evidence>
<dbReference type="KEGG" id="eiv:EIN_276290"/>
<dbReference type="SMART" id="SM00848">
    <property type="entry name" value="Inhibitor_I29"/>
    <property type="match status" value="1"/>
</dbReference>
<dbReference type="Proteomes" id="UP000014680">
    <property type="component" value="Unassembled WGS sequence"/>
</dbReference>
<sequence>MIIDFDLTRNDFELFKEFEIKYNKKYSPPSQRLARLSIFKSSLKDIRRRNSKRKTPSDAIFGIKRFSDLTPLEMGLNPQKYMKTQIKDSTSISGKLPILPTGDVIPDHLSYCGPYVQKNTDHPKRDLCGTPLDQKGCGCCYAAAIANHGQILYANMTYYKNNKDETKIEKLLFTPQRFIDTKHPIPGSHNNNRCCGGNSGIAIEGL</sequence>
<name>A0A0A1UGC5_ENTIV</name>
<feature type="domain" description="Cathepsin propeptide inhibitor" evidence="1">
    <location>
        <begin position="15"/>
        <end position="74"/>
    </location>
</feature>
<dbReference type="InterPro" id="IPR013201">
    <property type="entry name" value="Prot_inhib_I29"/>
</dbReference>
<protein>
    <submittedName>
        <fullName evidence="2">Cysteine protease, putative</fullName>
    </submittedName>
</protein>
<reference evidence="2 3" key="1">
    <citation type="submission" date="2012-10" db="EMBL/GenBank/DDBJ databases">
        <authorList>
            <person name="Zafar N."/>
            <person name="Inman J."/>
            <person name="Hall N."/>
            <person name="Lorenzi H."/>
            <person name="Caler E."/>
        </authorList>
    </citation>
    <scope>NUCLEOTIDE SEQUENCE [LARGE SCALE GENOMIC DNA]</scope>
    <source>
        <strain evidence="2 3">IP1</strain>
    </source>
</reference>
<dbReference type="InterPro" id="IPR038765">
    <property type="entry name" value="Papain-like_cys_pep_sf"/>
</dbReference>
<dbReference type="Pfam" id="PF08246">
    <property type="entry name" value="Inhibitor_I29"/>
    <property type="match status" value="1"/>
</dbReference>
<dbReference type="GO" id="GO:0008233">
    <property type="term" value="F:peptidase activity"/>
    <property type="evidence" value="ECO:0007669"/>
    <property type="project" value="UniProtKB-KW"/>
</dbReference>
<gene>
    <name evidence="2" type="ORF">EIN_276290</name>
</gene>
<accession>A0A0A1UGC5</accession>
<dbReference type="Gene3D" id="3.90.70.10">
    <property type="entry name" value="Cysteine proteinases"/>
    <property type="match status" value="1"/>
</dbReference>
<dbReference type="VEuPathDB" id="AmoebaDB:EIN_276290"/>
<evidence type="ECO:0000313" key="3">
    <source>
        <dbReference type="Proteomes" id="UP000014680"/>
    </source>
</evidence>
<keyword evidence="3" id="KW-1185">Reference proteome</keyword>
<keyword evidence="2" id="KW-0645">Protease</keyword>
<dbReference type="GO" id="GO:0006508">
    <property type="term" value="P:proteolysis"/>
    <property type="evidence" value="ECO:0007669"/>
    <property type="project" value="UniProtKB-KW"/>
</dbReference>
<dbReference type="SUPFAM" id="SSF54001">
    <property type="entry name" value="Cysteine proteinases"/>
    <property type="match status" value="1"/>
</dbReference>
<keyword evidence="2" id="KW-0378">Hydrolase</keyword>
<dbReference type="RefSeq" id="XP_004259301.1">
    <property type="nucleotide sequence ID" value="XM_004259253.1"/>
</dbReference>
<evidence type="ECO:0000259" key="1">
    <source>
        <dbReference type="SMART" id="SM00848"/>
    </source>
</evidence>
<dbReference type="GeneID" id="14891503"/>
<dbReference type="AlphaFoldDB" id="A0A0A1UGC5"/>